<protein>
    <submittedName>
        <fullName evidence="2">Protein/nucleic acid deglycase 3</fullName>
        <ecNumber evidence="2">3.1.2.-</ecNumber>
    </submittedName>
</protein>
<dbReference type="InterPro" id="IPR002818">
    <property type="entry name" value="DJ-1/PfpI"/>
</dbReference>
<evidence type="ECO:0000313" key="2">
    <source>
        <dbReference type="EMBL" id="MPM91978.1"/>
    </source>
</evidence>
<dbReference type="InterPro" id="IPR050325">
    <property type="entry name" value="Prot/Nucl_acid_deglycase"/>
</dbReference>
<dbReference type="GO" id="GO:0016787">
    <property type="term" value="F:hydrolase activity"/>
    <property type="evidence" value="ECO:0007669"/>
    <property type="project" value="UniProtKB-KW"/>
</dbReference>
<name>A0A645DS83_9ZZZZ</name>
<accession>A0A645DS83</accession>
<dbReference type="InterPro" id="IPR006287">
    <property type="entry name" value="DJ-1"/>
</dbReference>
<gene>
    <name evidence="2" type="primary">yajL_12</name>
    <name evidence="2" type="ORF">SDC9_139112</name>
</gene>
<comment type="caution">
    <text evidence="2">The sequence shown here is derived from an EMBL/GenBank/DDBJ whole genome shotgun (WGS) entry which is preliminary data.</text>
</comment>
<proteinExistence type="predicted"/>
<dbReference type="PANTHER" id="PTHR48094:SF12">
    <property type="entry name" value="PARKINSON DISEASE PROTEIN 7 HOMOLOG"/>
    <property type="match status" value="1"/>
</dbReference>
<sequence>MKKILLILADGFEEIEAVGTADILRRMKFEVTLAGLNARQATASHGTRVMADALLDEADPAEFAALVLPGGMPGAINLYNASRVEALLREFHRQGKVTAAICAAPMVLDKAGLLDHRRFTMYPDEALFRYLKPGHRPQPDMAVTDGTVITGKGPGATPAFASAIAAALGASDALIRGQIAGMFF</sequence>
<dbReference type="NCBIfam" id="TIGR01383">
    <property type="entry name" value="not_thiJ"/>
    <property type="match status" value="1"/>
</dbReference>
<keyword evidence="2" id="KW-0378">Hydrolase</keyword>
<dbReference type="GO" id="GO:0005737">
    <property type="term" value="C:cytoplasm"/>
    <property type="evidence" value="ECO:0007669"/>
    <property type="project" value="TreeGrafter"/>
</dbReference>
<dbReference type="PANTHER" id="PTHR48094">
    <property type="entry name" value="PROTEIN/NUCLEIC ACID DEGLYCASE DJ-1-RELATED"/>
    <property type="match status" value="1"/>
</dbReference>
<dbReference type="InterPro" id="IPR029062">
    <property type="entry name" value="Class_I_gatase-like"/>
</dbReference>
<dbReference type="AlphaFoldDB" id="A0A645DS83"/>
<evidence type="ECO:0000259" key="1">
    <source>
        <dbReference type="Pfam" id="PF01965"/>
    </source>
</evidence>
<dbReference type="CDD" id="cd03135">
    <property type="entry name" value="GATase1_DJ-1"/>
    <property type="match status" value="1"/>
</dbReference>
<dbReference type="EC" id="3.1.2.-" evidence="2"/>
<feature type="domain" description="DJ-1/PfpI" evidence="1">
    <location>
        <begin position="2"/>
        <end position="166"/>
    </location>
</feature>
<reference evidence="2" key="1">
    <citation type="submission" date="2019-08" db="EMBL/GenBank/DDBJ databases">
        <authorList>
            <person name="Kucharzyk K."/>
            <person name="Murdoch R.W."/>
            <person name="Higgins S."/>
            <person name="Loffler F."/>
        </authorList>
    </citation>
    <scope>NUCLEOTIDE SEQUENCE</scope>
</reference>
<organism evidence="2">
    <name type="scientific">bioreactor metagenome</name>
    <dbReference type="NCBI Taxonomy" id="1076179"/>
    <lineage>
        <taxon>unclassified sequences</taxon>
        <taxon>metagenomes</taxon>
        <taxon>ecological metagenomes</taxon>
    </lineage>
</organism>
<dbReference type="SUPFAM" id="SSF52317">
    <property type="entry name" value="Class I glutamine amidotransferase-like"/>
    <property type="match status" value="1"/>
</dbReference>
<dbReference type="Pfam" id="PF01965">
    <property type="entry name" value="DJ-1_PfpI"/>
    <property type="match status" value="1"/>
</dbReference>
<dbReference type="EMBL" id="VSSQ01038967">
    <property type="protein sequence ID" value="MPM91978.1"/>
    <property type="molecule type" value="Genomic_DNA"/>
</dbReference>
<dbReference type="Gene3D" id="3.40.50.880">
    <property type="match status" value="1"/>
</dbReference>